<dbReference type="Proteomes" id="UP000182057">
    <property type="component" value="Unassembled WGS sequence"/>
</dbReference>
<dbReference type="AlphaFoldDB" id="A0A1D3UPJ6"/>
<evidence type="ECO:0008006" key="3">
    <source>
        <dbReference type="Google" id="ProtNLM"/>
    </source>
</evidence>
<evidence type="ECO:0000313" key="2">
    <source>
        <dbReference type="Proteomes" id="UP000182057"/>
    </source>
</evidence>
<gene>
    <name evidence="1" type="ORF">TFUB20_01595</name>
</gene>
<dbReference type="EMBL" id="FMMM01000056">
    <property type="protein sequence ID" value="SCQ22099.1"/>
    <property type="molecule type" value="Genomic_DNA"/>
</dbReference>
<organism evidence="1 2">
    <name type="scientific">Tannerella forsythia</name>
    <name type="common">Bacteroides forsythus</name>
    <dbReference type="NCBI Taxonomy" id="28112"/>
    <lineage>
        <taxon>Bacteria</taxon>
        <taxon>Pseudomonadati</taxon>
        <taxon>Bacteroidota</taxon>
        <taxon>Bacteroidia</taxon>
        <taxon>Bacteroidales</taxon>
        <taxon>Tannerellaceae</taxon>
        <taxon>Tannerella</taxon>
    </lineage>
</organism>
<protein>
    <recommendedName>
        <fullName evidence="3">RHS repeat-associated core domain-containing protein</fullName>
    </recommendedName>
</protein>
<accession>A0A1D3UPJ6</accession>
<evidence type="ECO:0000313" key="1">
    <source>
        <dbReference type="EMBL" id="SCQ22099.1"/>
    </source>
</evidence>
<reference evidence="1 2" key="1">
    <citation type="submission" date="2016-09" db="EMBL/GenBank/DDBJ databases">
        <authorList>
            <person name="Capua I."/>
            <person name="De Benedictis P."/>
            <person name="Joannis T."/>
            <person name="Lombin L.H."/>
            <person name="Cattoli G."/>
        </authorList>
    </citation>
    <scope>NUCLEOTIDE SEQUENCE [LARGE SCALE GENOMIC DNA]</scope>
    <source>
        <strain evidence="1 2">UB20</strain>
    </source>
</reference>
<sequence length="133" mass="14876">MQLLTESAGIDFSGQRKRKHFSILCSEGIKSQSTAGGTFLNSSYRFDVSRGNLTYRKDNRRNKQENFTYDNLNRLKTYGGIAMDYDPKGNITKKGDVGTFHYQTPHKPYALSGADIGTNKVSFMLKCICGVGE</sequence>
<name>A0A1D3UPJ6_TANFO</name>
<proteinExistence type="predicted"/>
<dbReference type="RefSeq" id="WP_256122213.1">
    <property type="nucleotide sequence ID" value="NZ_FMMM01000056.1"/>
</dbReference>